<organism evidence="6 7">
    <name type="scientific">Thermomonospora cellulosilytica</name>
    <dbReference type="NCBI Taxonomy" id="1411118"/>
    <lineage>
        <taxon>Bacteria</taxon>
        <taxon>Bacillati</taxon>
        <taxon>Actinomycetota</taxon>
        <taxon>Actinomycetes</taxon>
        <taxon>Streptosporangiales</taxon>
        <taxon>Thermomonosporaceae</taxon>
        <taxon>Thermomonospora</taxon>
    </lineage>
</organism>
<keyword evidence="2 4" id="KW-0479">Metal-binding</keyword>
<dbReference type="GO" id="GO:0030973">
    <property type="term" value="F:molybdate ion binding"/>
    <property type="evidence" value="ECO:0007669"/>
    <property type="project" value="TreeGrafter"/>
</dbReference>
<dbReference type="Proteomes" id="UP000539313">
    <property type="component" value="Unassembled WGS sequence"/>
</dbReference>
<evidence type="ECO:0000256" key="3">
    <source>
        <dbReference type="ARBA" id="ARBA00022729"/>
    </source>
</evidence>
<evidence type="ECO:0000256" key="1">
    <source>
        <dbReference type="ARBA" id="ARBA00009175"/>
    </source>
</evidence>
<gene>
    <name evidence="6" type="ORF">HNR21_005866</name>
</gene>
<feature type="binding site" evidence="4">
    <location>
        <position position="42"/>
    </location>
    <ligand>
        <name>molybdate</name>
        <dbReference type="ChEBI" id="CHEBI:36264"/>
    </ligand>
</feature>
<evidence type="ECO:0000256" key="4">
    <source>
        <dbReference type="PIRSR" id="PIRSR004846-1"/>
    </source>
</evidence>
<evidence type="ECO:0000256" key="2">
    <source>
        <dbReference type="ARBA" id="ARBA00022723"/>
    </source>
</evidence>
<dbReference type="AlphaFoldDB" id="A0A7W3N3Q4"/>
<keyword evidence="7" id="KW-1185">Reference proteome</keyword>
<proteinExistence type="inferred from homology"/>
<comment type="similarity">
    <text evidence="1">Belongs to the bacterial solute-binding protein ModA family.</text>
</comment>
<dbReference type="NCBIfam" id="TIGR01256">
    <property type="entry name" value="modA"/>
    <property type="match status" value="1"/>
</dbReference>
<name>A0A7W3N3Q4_9ACTN</name>
<sequence>MAARPLLRRLAASAALLVLLVPVAACGEPAGPPRLTVFVPSSLTEAFTELAADYERDAGVRIRPVFSSSLDLVERLEDRPEADVLIAGDRTALEDVAELLGDTRVIARTSLTIAVAPGNPKGIRGVTDLARPGLRVVLGASLVPVGRYARSVLAKERVPVRTASEEISSRAVLTKVRTGEADAGIVYVTDMRAAGVAAGSVPIPADQNVTVEYPAAPVRESDHPEAAEAFVAWLTSAPARSVLHRHGFALP</sequence>
<dbReference type="GO" id="GO:0046872">
    <property type="term" value="F:metal ion binding"/>
    <property type="evidence" value="ECO:0007669"/>
    <property type="project" value="UniProtKB-KW"/>
</dbReference>
<protein>
    <submittedName>
        <fullName evidence="6">Molybdate transport system substrate-binding protein</fullName>
    </submittedName>
</protein>
<feature type="signal peptide" evidence="5">
    <location>
        <begin position="1"/>
        <end position="27"/>
    </location>
</feature>
<dbReference type="InterPro" id="IPR005950">
    <property type="entry name" value="ModA"/>
</dbReference>
<dbReference type="EMBL" id="JACJII010000001">
    <property type="protein sequence ID" value="MBA9006984.1"/>
    <property type="molecule type" value="Genomic_DNA"/>
</dbReference>
<evidence type="ECO:0000313" key="7">
    <source>
        <dbReference type="Proteomes" id="UP000539313"/>
    </source>
</evidence>
<feature type="binding site" evidence="4">
    <location>
        <position position="187"/>
    </location>
    <ligand>
        <name>molybdate</name>
        <dbReference type="ChEBI" id="CHEBI:36264"/>
    </ligand>
</feature>
<feature type="chain" id="PRO_5031277627" evidence="5">
    <location>
        <begin position="28"/>
        <end position="251"/>
    </location>
</feature>
<evidence type="ECO:0000256" key="5">
    <source>
        <dbReference type="SAM" id="SignalP"/>
    </source>
</evidence>
<dbReference type="PANTHER" id="PTHR30632">
    <property type="entry name" value="MOLYBDATE-BINDING PERIPLASMIC PROTEIN"/>
    <property type="match status" value="1"/>
</dbReference>
<accession>A0A7W3N3Q4</accession>
<dbReference type="RefSeq" id="WP_182707713.1">
    <property type="nucleotide sequence ID" value="NZ_JACJII010000001.1"/>
</dbReference>
<keyword evidence="3 5" id="KW-0732">Signal</keyword>
<dbReference type="GO" id="GO:0015689">
    <property type="term" value="P:molybdate ion transport"/>
    <property type="evidence" value="ECO:0007669"/>
    <property type="project" value="InterPro"/>
</dbReference>
<dbReference type="SUPFAM" id="SSF53850">
    <property type="entry name" value="Periplasmic binding protein-like II"/>
    <property type="match status" value="1"/>
</dbReference>
<evidence type="ECO:0000313" key="6">
    <source>
        <dbReference type="EMBL" id="MBA9006984.1"/>
    </source>
</evidence>
<dbReference type="InterPro" id="IPR050682">
    <property type="entry name" value="ModA/WtpA"/>
</dbReference>
<comment type="caution">
    <text evidence="6">The sequence shown here is derived from an EMBL/GenBank/DDBJ whole genome shotgun (WGS) entry which is preliminary data.</text>
</comment>
<reference evidence="6 7" key="1">
    <citation type="submission" date="2020-08" db="EMBL/GenBank/DDBJ databases">
        <title>Sequencing the genomes of 1000 actinobacteria strains.</title>
        <authorList>
            <person name="Klenk H.-P."/>
        </authorList>
    </citation>
    <scope>NUCLEOTIDE SEQUENCE [LARGE SCALE GENOMIC DNA]</scope>
    <source>
        <strain evidence="6 7">DSM 45823</strain>
    </source>
</reference>
<keyword evidence="4" id="KW-0500">Molybdenum</keyword>
<dbReference type="Pfam" id="PF13531">
    <property type="entry name" value="SBP_bac_11"/>
    <property type="match status" value="1"/>
</dbReference>
<feature type="binding site" evidence="4">
    <location>
        <position position="69"/>
    </location>
    <ligand>
        <name>molybdate</name>
        <dbReference type="ChEBI" id="CHEBI:36264"/>
    </ligand>
</feature>
<dbReference type="PANTHER" id="PTHR30632:SF0">
    <property type="entry name" value="SULFATE-BINDING PROTEIN"/>
    <property type="match status" value="1"/>
</dbReference>
<dbReference type="PIRSF" id="PIRSF004846">
    <property type="entry name" value="ModA"/>
    <property type="match status" value="1"/>
</dbReference>
<dbReference type="Gene3D" id="3.40.190.10">
    <property type="entry name" value="Periplasmic binding protein-like II"/>
    <property type="match status" value="2"/>
</dbReference>